<evidence type="ECO:0000256" key="1">
    <source>
        <dbReference type="SAM" id="Phobius"/>
    </source>
</evidence>
<evidence type="ECO:0000313" key="3">
    <source>
        <dbReference type="Proteomes" id="UP001346149"/>
    </source>
</evidence>
<dbReference type="Gene3D" id="3.30.70.330">
    <property type="match status" value="1"/>
</dbReference>
<dbReference type="Proteomes" id="UP001346149">
    <property type="component" value="Unassembled WGS sequence"/>
</dbReference>
<dbReference type="PANTHER" id="PTHR32343">
    <property type="entry name" value="SERINE/ARGININE-RICH SPLICING FACTOR"/>
    <property type="match status" value="1"/>
</dbReference>
<keyword evidence="1" id="KW-0812">Transmembrane</keyword>
<dbReference type="EMBL" id="JAXQNO010000001">
    <property type="protein sequence ID" value="KAK4804867.1"/>
    <property type="molecule type" value="Genomic_DNA"/>
</dbReference>
<reference evidence="2 3" key="1">
    <citation type="journal article" date="2023" name="Hortic Res">
        <title>Pangenome of water caltrop reveals structural variations and asymmetric subgenome divergence after allopolyploidization.</title>
        <authorList>
            <person name="Zhang X."/>
            <person name="Chen Y."/>
            <person name="Wang L."/>
            <person name="Yuan Y."/>
            <person name="Fang M."/>
            <person name="Shi L."/>
            <person name="Lu R."/>
            <person name="Comes H.P."/>
            <person name="Ma Y."/>
            <person name="Chen Y."/>
            <person name="Huang G."/>
            <person name="Zhou Y."/>
            <person name="Zheng Z."/>
            <person name="Qiu Y."/>
        </authorList>
    </citation>
    <scope>NUCLEOTIDE SEQUENCE [LARGE SCALE GENOMIC DNA]</scope>
    <source>
        <strain evidence="2">F231</strain>
    </source>
</reference>
<organism evidence="2 3">
    <name type="scientific">Trapa natans</name>
    <name type="common">Water chestnut</name>
    <dbReference type="NCBI Taxonomy" id="22666"/>
    <lineage>
        <taxon>Eukaryota</taxon>
        <taxon>Viridiplantae</taxon>
        <taxon>Streptophyta</taxon>
        <taxon>Embryophyta</taxon>
        <taxon>Tracheophyta</taxon>
        <taxon>Spermatophyta</taxon>
        <taxon>Magnoliopsida</taxon>
        <taxon>eudicotyledons</taxon>
        <taxon>Gunneridae</taxon>
        <taxon>Pentapetalae</taxon>
        <taxon>rosids</taxon>
        <taxon>malvids</taxon>
        <taxon>Myrtales</taxon>
        <taxon>Lythraceae</taxon>
        <taxon>Trapa</taxon>
    </lineage>
</organism>
<feature type="transmembrane region" description="Helical" evidence="1">
    <location>
        <begin position="35"/>
        <end position="54"/>
    </location>
</feature>
<accession>A0AAN7MG29</accession>
<proteinExistence type="predicted"/>
<name>A0AAN7MG29_TRANT</name>
<keyword evidence="3" id="KW-1185">Reference proteome</keyword>
<dbReference type="PANTHER" id="PTHR32343:SF22">
    <property type="entry name" value="LD29830P"/>
    <property type="match status" value="1"/>
</dbReference>
<dbReference type="AlphaFoldDB" id="A0AAN7MG29"/>
<evidence type="ECO:0000313" key="2">
    <source>
        <dbReference type="EMBL" id="KAK4804867.1"/>
    </source>
</evidence>
<gene>
    <name evidence="2" type="ORF">SAY86_004684</name>
</gene>
<keyword evidence="1" id="KW-0472">Membrane</keyword>
<keyword evidence="1" id="KW-1133">Transmembrane helix</keyword>
<dbReference type="GO" id="GO:0003676">
    <property type="term" value="F:nucleic acid binding"/>
    <property type="evidence" value="ECO:0007669"/>
    <property type="project" value="InterPro"/>
</dbReference>
<dbReference type="InterPro" id="IPR012677">
    <property type="entry name" value="Nucleotide-bd_a/b_plait_sf"/>
</dbReference>
<dbReference type="InterPro" id="IPR035979">
    <property type="entry name" value="RBD_domain_sf"/>
</dbReference>
<feature type="transmembrane region" description="Helical" evidence="1">
    <location>
        <begin position="60"/>
        <end position="81"/>
    </location>
</feature>
<dbReference type="SUPFAM" id="SSF54928">
    <property type="entry name" value="RNA-binding domain, RBD"/>
    <property type="match status" value="1"/>
</dbReference>
<comment type="caution">
    <text evidence="2">The sequence shown here is derived from an EMBL/GenBank/DDBJ whole genome shotgun (WGS) entry which is preliminary data.</text>
</comment>
<sequence length="135" mass="15478">MISPTIGGGEIFSTGARRLNGRGFRAQKEDSIRRTVYVSVSISMLSIVEFSVIHTQFFDLHLWNLLMNVNFTLFFTGPMLIEYEREMCSRTVYCTNIDKKVSQVDVKKFFEETCGEVTLLRLHGEQVHSNSHGFC</sequence>
<protein>
    <submittedName>
        <fullName evidence="2">Uncharacterized protein</fullName>
    </submittedName>
</protein>